<dbReference type="Pfam" id="PF05071">
    <property type="entry name" value="NDUFA12"/>
    <property type="match status" value="1"/>
</dbReference>
<dbReference type="GO" id="GO:0005743">
    <property type="term" value="C:mitochondrial inner membrane"/>
    <property type="evidence" value="ECO:0007669"/>
    <property type="project" value="UniProtKB-SubCell"/>
</dbReference>
<keyword evidence="2" id="KW-0249">Electron transport</keyword>
<dbReference type="OrthoDB" id="274641at2759"/>
<keyword evidence="2" id="KW-0496">Mitochondrion</keyword>
<dbReference type="InterPro" id="IPR007763">
    <property type="entry name" value="NDUFA12"/>
</dbReference>
<comment type="function">
    <text evidence="2">Accessory subunit of the mitochondrial membrane respiratory chain NADH dehydrogenase (Complex I), that is believed not to be involved in catalysis. Complex I functions in the transfer of electrons from NADH to the respiratory chain. The immediate electron acceptor for the enzyme is believed to be ubiquinone.</text>
</comment>
<keyword evidence="2" id="KW-0472">Membrane</keyword>
<dbReference type="EMBL" id="KN847529">
    <property type="protein sequence ID" value="KIW09495.1"/>
    <property type="molecule type" value="Genomic_DNA"/>
</dbReference>
<keyword evidence="4" id="KW-1185">Reference proteome</keyword>
<dbReference type="GO" id="GO:0045271">
    <property type="term" value="C:respiratory chain complex I"/>
    <property type="evidence" value="ECO:0007669"/>
    <property type="project" value="InterPro"/>
</dbReference>
<comment type="similarity">
    <text evidence="1 2">Belongs to the complex I NDUFA12 subunit family.</text>
</comment>
<name>A0A0D2ASN7_9PEZI</name>
<evidence type="ECO:0000256" key="2">
    <source>
        <dbReference type="RuleBase" id="RU363103"/>
    </source>
</evidence>
<keyword evidence="2" id="KW-0679">Respiratory chain</keyword>
<dbReference type="AlphaFoldDB" id="A0A0D2ASN7"/>
<gene>
    <name evidence="3" type="ORF">PV09_00372</name>
</gene>
<dbReference type="GO" id="GO:0006979">
    <property type="term" value="P:response to oxidative stress"/>
    <property type="evidence" value="ECO:0007669"/>
    <property type="project" value="TreeGrafter"/>
</dbReference>
<dbReference type="VEuPathDB" id="FungiDB:PV09_00372"/>
<keyword evidence="2" id="KW-0999">Mitochondrion inner membrane</keyword>
<evidence type="ECO:0000256" key="1">
    <source>
        <dbReference type="ARBA" id="ARBA00007355"/>
    </source>
</evidence>
<dbReference type="PANTHER" id="PTHR12910">
    <property type="entry name" value="NADH-UBIQUINONE OXIDOREDUCTASE SUBUNIT B17.2"/>
    <property type="match status" value="1"/>
</dbReference>
<dbReference type="RefSeq" id="XP_016219364.1">
    <property type="nucleotide sequence ID" value="XM_016353107.1"/>
</dbReference>
<sequence length="175" mass="20229">MKFIAFAPWCLTTDPTRAPELPSPPQRCPLTVGPQPHTMSTILRTLRNLRRIGIKEYGHQMQYIGDTKAGTLIGTDKFGNKYFENLEEELPLRTRWVDYKEKEYDPSQIEPGWHAWISYMVDKPPNADPINRQGVRAWEPKEHKPVLSLSRSAYKPYSTTKNKYSAWQPVAKARA</sequence>
<keyword evidence="2" id="KW-0813">Transport</keyword>
<evidence type="ECO:0000313" key="4">
    <source>
        <dbReference type="Proteomes" id="UP000053259"/>
    </source>
</evidence>
<dbReference type="GeneID" id="27308345"/>
<reference evidence="3 4" key="1">
    <citation type="submission" date="2015-01" db="EMBL/GenBank/DDBJ databases">
        <title>The Genome Sequence of Ochroconis gallopava CBS43764.</title>
        <authorList>
            <consortium name="The Broad Institute Genomics Platform"/>
            <person name="Cuomo C."/>
            <person name="de Hoog S."/>
            <person name="Gorbushina A."/>
            <person name="Stielow B."/>
            <person name="Teixiera M."/>
            <person name="Abouelleil A."/>
            <person name="Chapman S.B."/>
            <person name="Priest M."/>
            <person name="Young S.K."/>
            <person name="Wortman J."/>
            <person name="Nusbaum C."/>
            <person name="Birren B."/>
        </authorList>
    </citation>
    <scope>NUCLEOTIDE SEQUENCE [LARGE SCALE GENOMIC DNA]</scope>
    <source>
        <strain evidence="3 4">CBS 43764</strain>
    </source>
</reference>
<comment type="subcellular location">
    <subcellularLocation>
        <location evidence="2">Mitochondrion inner membrane</location>
        <topology evidence="2">Peripheral membrane protein</topology>
        <orientation evidence="2">Matrix side</orientation>
    </subcellularLocation>
</comment>
<proteinExistence type="inferred from homology"/>
<protein>
    <recommendedName>
        <fullName evidence="2">NADH dehydrogenase [ubiquinone] 1 alpha subcomplex subunit</fullName>
    </recommendedName>
</protein>
<dbReference type="PANTHER" id="PTHR12910:SF2">
    <property type="entry name" value="NADH DEHYDROGENASE [UBIQUINONE] 1 ALPHA SUBCOMPLEX SUBUNIT 12"/>
    <property type="match status" value="1"/>
</dbReference>
<evidence type="ECO:0000313" key="3">
    <source>
        <dbReference type="EMBL" id="KIW09495.1"/>
    </source>
</evidence>
<organism evidence="3 4">
    <name type="scientific">Verruconis gallopava</name>
    <dbReference type="NCBI Taxonomy" id="253628"/>
    <lineage>
        <taxon>Eukaryota</taxon>
        <taxon>Fungi</taxon>
        <taxon>Dikarya</taxon>
        <taxon>Ascomycota</taxon>
        <taxon>Pezizomycotina</taxon>
        <taxon>Dothideomycetes</taxon>
        <taxon>Pleosporomycetidae</taxon>
        <taxon>Venturiales</taxon>
        <taxon>Sympoventuriaceae</taxon>
        <taxon>Verruconis</taxon>
    </lineage>
</organism>
<dbReference type="Proteomes" id="UP000053259">
    <property type="component" value="Unassembled WGS sequence"/>
</dbReference>
<dbReference type="STRING" id="253628.A0A0D2ASN7"/>
<accession>A0A0D2ASN7</accession>
<dbReference type="InParanoid" id="A0A0D2ASN7"/>
<dbReference type="HOGENOM" id="CLU_110455_2_1_1"/>